<dbReference type="Proteomes" id="UP000441389">
    <property type="component" value="Unassembled WGS sequence"/>
</dbReference>
<dbReference type="EC" id="3.4.21.-" evidence="6"/>
<dbReference type="PANTHER" id="PTHR15462">
    <property type="entry name" value="SERINE PROTEASE"/>
    <property type="match status" value="1"/>
</dbReference>
<dbReference type="Pfam" id="PF00089">
    <property type="entry name" value="Trypsin"/>
    <property type="match status" value="1"/>
</dbReference>
<dbReference type="InterPro" id="IPR050966">
    <property type="entry name" value="Glutamyl_endopeptidase"/>
</dbReference>
<dbReference type="PRINTS" id="PR00839">
    <property type="entry name" value="V8PROTEASE"/>
</dbReference>
<dbReference type="InterPro" id="IPR043504">
    <property type="entry name" value="Peptidase_S1_PA_chymotrypsin"/>
</dbReference>
<gene>
    <name evidence="8" type="ORF">GON01_10935</name>
</gene>
<organism evidence="8 9">
    <name type="scientific">Sphingomonas horti</name>
    <dbReference type="NCBI Taxonomy" id="2682842"/>
    <lineage>
        <taxon>Bacteria</taxon>
        <taxon>Pseudomonadati</taxon>
        <taxon>Pseudomonadota</taxon>
        <taxon>Alphaproteobacteria</taxon>
        <taxon>Sphingomonadales</taxon>
        <taxon>Sphingomonadaceae</taxon>
        <taxon>Sphingomonas</taxon>
    </lineage>
</organism>
<accession>A0A6I4J1Z0</accession>
<keyword evidence="4 6" id="KW-0378">Hydrolase</keyword>
<evidence type="ECO:0000256" key="2">
    <source>
        <dbReference type="ARBA" id="ARBA00022670"/>
    </source>
</evidence>
<reference evidence="8 9" key="1">
    <citation type="submission" date="2019-12" db="EMBL/GenBank/DDBJ databases">
        <authorList>
            <person name="Huq M.A."/>
        </authorList>
    </citation>
    <scope>NUCLEOTIDE SEQUENCE [LARGE SCALE GENOMIC DNA]</scope>
    <source>
        <strain evidence="8 9">MAH-20</strain>
    </source>
</reference>
<sequence>MDNALAEVVIGPDNRVRVQNTAIYPWRAICGLRILAANGARYIGTGWLIGPRTVITAGHCVFLHDAGGWARSIEVIPGLNDATRPFGSHTGTALRSVTGWTQSKNRDHDYGAIILPPDHRPGAQTGTFGFAVRDDAFLRNAALNLSGYPGDKGGSQQWFHAQKAKSLSSRVITYEIDTAGGQSGSPVWVLQNGQRYAVGIHTNGASSGNSATRIVTPVFNNMQNWKNQGA</sequence>
<proteinExistence type="inferred from homology"/>
<evidence type="ECO:0000256" key="3">
    <source>
        <dbReference type="ARBA" id="ARBA00022729"/>
    </source>
</evidence>
<evidence type="ECO:0000256" key="5">
    <source>
        <dbReference type="ARBA" id="ARBA00022825"/>
    </source>
</evidence>
<name>A0A6I4J1Z0_9SPHN</name>
<evidence type="ECO:0000256" key="4">
    <source>
        <dbReference type="ARBA" id="ARBA00022801"/>
    </source>
</evidence>
<feature type="domain" description="Peptidase S1" evidence="7">
    <location>
        <begin position="37"/>
        <end position="225"/>
    </location>
</feature>
<dbReference type="GO" id="GO:0004252">
    <property type="term" value="F:serine-type endopeptidase activity"/>
    <property type="evidence" value="ECO:0007669"/>
    <property type="project" value="InterPro"/>
</dbReference>
<evidence type="ECO:0000313" key="9">
    <source>
        <dbReference type="Proteomes" id="UP000441389"/>
    </source>
</evidence>
<dbReference type="InterPro" id="IPR009003">
    <property type="entry name" value="Peptidase_S1_PA"/>
</dbReference>
<dbReference type="EMBL" id="WQMS01000013">
    <property type="protein sequence ID" value="MVO78445.1"/>
    <property type="molecule type" value="Genomic_DNA"/>
</dbReference>
<keyword evidence="2 6" id="KW-0645">Protease</keyword>
<dbReference type="AlphaFoldDB" id="A0A6I4J1Z0"/>
<dbReference type="PANTHER" id="PTHR15462:SF8">
    <property type="entry name" value="SERINE PROTEASE"/>
    <property type="match status" value="1"/>
</dbReference>
<keyword evidence="5 6" id="KW-0720">Serine protease</keyword>
<dbReference type="PROSITE" id="PS00134">
    <property type="entry name" value="TRYPSIN_HIS"/>
    <property type="match status" value="1"/>
</dbReference>
<dbReference type="InterPro" id="IPR018114">
    <property type="entry name" value="TRYPSIN_HIS"/>
</dbReference>
<keyword evidence="3" id="KW-0732">Signal</keyword>
<protein>
    <recommendedName>
        <fullName evidence="6">Serine protease</fullName>
        <ecNumber evidence="6">3.4.21.-</ecNumber>
    </recommendedName>
</protein>
<dbReference type="PROSITE" id="PS00672">
    <property type="entry name" value="V8_HIS"/>
    <property type="match status" value="1"/>
</dbReference>
<evidence type="ECO:0000256" key="6">
    <source>
        <dbReference type="RuleBase" id="RU004296"/>
    </source>
</evidence>
<dbReference type="SUPFAM" id="SSF50494">
    <property type="entry name" value="Trypsin-like serine proteases"/>
    <property type="match status" value="1"/>
</dbReference>
<evidence type="ECO:0000313" key="8">
    <source>
        <dbReference type="EMBL" id="MVO78445.1"/>
    </source>
</evidence>
<comment type="similarity">
    <text evidence="1 6">Belongs to the peptidase S1B family.</text>
</comment>
<dbReference type="GO" id="GO:0006508">
    <property type="term" value="P:proteolysis"/>
    <property type="evidence" value="ECO:0007669"/>
    <property type="project" value="UniProtKB-KW"/>
</dbReference>
<dbReference type="InterPro" id="IPR001254">
    <property type="entry name" value="Trypsin_dom"/>
</dbReference>
<comment type="caution">
    <text evidence="8">The sequence shown here is derived from an EMBL/GenBank/DDBJ whole genome shotgun (WGS) entry which is preliminary data.</text>
</comment>
<keyword evidence="9" id="KW-1185">Reference proteome</keyword>
<dbReference type="InterPro" id="IPR028301">
    <property type="entry name" value="V8_his_AS"/>
</dbReference>
<evidence type="ECO:0000259" key="7">
    <source>
        <dbReference type="Pfam" id="PF00089"/>
    </source>
</evidence>
<dbReference type="InterPro" id="IPR008256">
    <property type="entry name" value="Peptidase_S1B"/>
</dbReference>
<evidence type="ECO:0000256" key="1">
    <source>
        <dbReference type="ARBA" id="ARBA00008764"/>
    </source>
</evidence>
<dbReference type="Gene3D" id="2.40.10.10">
    <property type="entry name" value="Trypsin-like serine proteases"/>
    <property type="match status" value="2"/>
</dbReference>